<dbReference type="GO" id="GO:0004766">
    <property type="term" value="F:spermidine synthase activity"/>
    <property type="evidence" value="ECO:0007669"/>
    <property type="project" value="TreeGrafter"/>
</dbReference>
<dbReference type="Pfam" id="PF01564">
    <property type="entry name" value="Spermine_synth"/>
    <property type="match status" value="1"/>
</dbReference>
<dbReference type="CDD" id="cd02440">
    <property type="entry name" value="AdoMet_MTases"/>
    <property type="match status" value="1"/>
</dbReference>
<dbReference type="NCBIfam" id="NF002010">
    <property type="entry name" value="PRK00811.1"/>
    <property type="match status" value="1"/>
</dbReference>
<dbReference type="InterPro" id="IPR035246">
    <property type="entry name" value="Spermidine_synt_N"/>
</dbReference>
<feature type="domain" description="PABS" evidence="6">
    <location>
        <begin position="53"/>
        <end position="303"/>
    </location>
</feature>
<dbReference type="Gene3D" id="2.30.140.10">
    <property type="entry name" value="Spermidine synthase, tetramerisation domain"/>
    <property type="match status" value="1"/>
</dbReference>
<dbReference type="InterPro" id="IPR030373">
    <property type="entry name" value="PABS_CS"/>
</dbReference>
<dbReference type="PROSITE" id="PS01330">
    <property type="entry name" value="PABS_1"/>
    <property type="match status" value="1"/>
</dbReference>
<gene>
    <name evidence="7" type="ORF">FRX31_019343</name>
</gene>
<dbReference type="InterPro" id="IPR030374">
    <property type="entry name" value="PABS"/>
</dbReference>
<dbReference type="OrthoDB" id="38125at2759"/>
<comment type="similarity">
    <text evidence="1 5">Belongs to the spermidine/spermine synthase family.</text>
</comment>
<dbReference type="InterPro" id="IPR030668">
    <property type="entry name" value="Spermi_synthase_euk"/>
</dbReference>
<dbReference type="GO" id="GO:0005829">
    <property type="term" value="C:cytosol"/>
    <property type="evidence" value="ECO:0007669"/>
    <property type="project" value="TreeGrafter"/>
</dbReference>
<dbReference type="Proteomes" id="UP000554482">
    <property type="component" value="Unassembled WGS sequence"/>
</dbReference>
<keyword evidence="2 4" id="KW-0808">Transferase</keyword>
<dbReference type="EMBL" id="JABWDY010023260">
    <property type="protein sequence ID" value="KAF5191068.1"/>
    <property type="molecule type" value="Genomic_DNA"/>
</dbReference>
<dbReference type="GO" id="GO:0008295">
    <property type="term" value="P:spermidine biosynthetic process"/>
    <property type="evidence" value="ECO:0007669"/>
    <property type="project" value="TreeGrafter"/>
</dbReference>
<accession>A0A7J6W2P5</accession>
<comment type="caution">
    <text evidence="7">The sequence shown here is derived from an EMBL/GenBank/DDBJ whole genome shotgun (WGS) entry which is preliminary data.</text>
</comment>
<evidence type="ECO:0000256" key="5">
    <source>
        <dbReference type="RuleBase" id="RU003836"/>
    </source>
</evidence>
<evidence type="ECO:0000256" key="2">
    <source>
        <dbReference type="ARBA" id="ARBA00022679"/>
    </source>
</evidence>
<protein>
    <submittedName>
        <fullName evidence="7">Polyamine aminopropyltransferase</fullName>
    </submittedName>
</protein>
<dbReference type="PANTHER" id="PTHR11558">
    <property type="entry name" value="SPERMIDINE/SPERMINE SYNTHASE"/>
    <property type="match status" value="1"/>
</dbReference>
<evidence type="ECO:0000256" key="3">
    <source>
        <dbReference type="ARBA" id="ARBA00023115"/>
    </source>
</evidence>
<dbReference type="NCBIfam" id="TIGR00417">
    <property type="entry name" value="speE"/>
    <property type="match status" value="1"/>
</dbReference>
<name>A0A7J6W2P5_THATH</name>
<keyword evidence="3 4" id="KW-0620">Polyamine biosynthesis</keyword>
<evidence type="ECO:0000256" key="1">
    <source>
        <dbReference type="ARBA" id="ARBA00007867"/>
    </source>
</evidence>
<dbReference type="AlphaFoldDB" id="A0A7J6W2P5"/>
<dbReference type="InterPro" id="IPR029063">
    <property type="entry name" value="SAM-dependent_MTases_sf"/>
</dbReference>
<dbReference type="PANTHER" id="PTHR11558:SF25">
    <property type="entry name" value="SPERMINE SYNTHASE"/>
    <property type="match status" value="1"/>
</dbReference>
<sequence>MEGDAGRDLGCQKIMDGMVTSDKIPTKVIPSCCIKAMASAPELDAKCHSTVVSGWFSEFRSSSDGIQRTYYNNPMWPGEAHSLQVEKILYKEQSQYQEVLVFESLAYGKVLVLDGIVQLTEKDECAYQEMITHLPLCSIPSPKNVLVVGGGDGGVLREIARHSSVEYIDICEIDKMVIDVSKKFFPDLSVGFEDPRVRLHIGDAIDFLRNAKEGMYDAIIVDSSDPVGPAQELVEKPFFEMIARALRPGGVLCNMAESMWLHTHLIEDMISICRETFKGSVHYAWTSVPTYPSGVIGFLICSTAGPPVDFLNPINPIEKVEESRKSSRELRFYNSEMHVASFALPSFLKREVSVLHDSPTSVGRVYV</sequence>
<evidence type="ECO:0000313" key="8">
    <source>
        <dbReference type="Proteomes" id="UP000554482"/>
    </source>
</evidence>
<dbReference type="InterPro" id="IPR037163">
    <property type="entry name" value="Spermidine_synt_N_sf"/>
</dbReference>
<dbReference type="HAMAP" id="MF_00198">
    <property type="entry name" value="Spermidine_synth"/>
    <property type="match status" value="1"/>
</dbReference>
<dbReference type="Pfam" id="PF17284">
    <property type="entry name" value="Spermine_synt_N"/>
    <property type="match status" value="1"/>
</dbReference>
<dbReference type="FunFam" id="2.30.140.10:FF:000003">
    <property type="entry name" value="Spermidine synthase 1"/>
    <property type="match status" value="1"/>
</dbReference>
<organism evidence="7 8">
    <name type="scientific">Thalictrum thalictroides</name>
    <name type="common">Rue-anemone</name>
    <name type="synonym">Anemone thalictroides</name>
    <dbReference type="NCBI Taxonomy" id="46969"/>
    <lineage>
        <taxon>Eukaryota</taxon>
        <taxon>Viridiplantae</taxon>
        <taxon>Streptophyta</taxon>
        <taxon>Embryophyta</taxon>
        <taxon>Tracheophyta</taxon>
        <taxon>Spermatophyta</taxon>
        <taxon>Magnoliopsida</taxon>
        <taxon>Ranunculales</taxon>
        <taxon>Ranunculaceae</taxon>
        <taxon>Thalictroideae</taxon>
        <taxon>Thalictrum</taxon>
    </lineage>
</organism>
<keyword evidence="8" id="KW-1185">Reference proteome</keyword>
<dbReference type="SUPFAM" id="SSF53335">
    <property type="entry name" value="S-adenosyl-L-methionine-dependent methyltransferases"/>
    <property type="match status" value="1"/>
</dbReference>
<dbReference type="FunFam" id="3.40.50.150:FF:000048">
    <property type="entry name" value="Spermidine synthase 1"/>
    <property type="match status" value="1"/>
</dbReference>
<feature type="active site" description="Proton acceptor" evidence="4">
    <location>
        <position position="222"/>
    </location>
</feature>
<proteinExistence type="inferred from homology"/>
<evidence type="ECO:0000256" key="4">
    <source>
        <dbReference type="PROSITE-ProRule" id="PRU00354"/>
    </source>
</evidence>
<dbReference type="InterPro" id="IPR001045">
    <property type="entry name" value="Spermi_synthase"/>
</dbReference>
<reference evidence="7 8" key="1">
    <citation type="submission" date="2020-06" db="EMBL/GenBank/DDBJ databases">
        <title>Transcriptomic and genomic resources for Thalictrum thalictroides and T. hernandezii: Facilitating candidate gene discovery in an emerging model plant lineage.</title>
        <authorList>
            <person name="Arias T."/>
            <person name="Riano-Pachon D.M."/>
            <person name="Di Stilio V.S."/>
        </authorList>
    </citation>
    <scope>NUCLEOTIDE SEQUENCE [LARGE SCALE GENOMIC DNA]</scope>
    <source>
        <strain evidence="8">cv. WT478/WT964</strain>
        <tissue evidence="7">Leaves</tissue>
    </source>
</reference>
<dbReference type="PROSITE" id="PS51006">
    <property type="entry name" value="PABS_2"/>
    <property type="match status" value="1"/>
</dbReference>
<dbReference type="PIRSF" id="PIRSF000502">
    <property type="entry name" value="Spermidine_synth"/>
    <property type="match status" value="1"/>
</dbReference>
<dbReference type="Gene3D" id="3.40.50.150">
    <property type="entry name" value="Vaccinia Virus protein VP39"/>
    <property type="match status" value="1"/>
</dbReference>
<evidence type="ECO:0000259" key="6">
    <source>
        <dbReference type="PROSITE" id="PS51006"/>
    </source>
</evidence>
<evidence type="ECO:0000313" key="7">
    <source>
        <dbReference type="EMBL" id="KAF5191068.1"/>
    </source>
</evidence>